<proteinExistence type="predicted"/>
<keyword evidence="2" id="KW-0472">Membrane</keyword>
<evidence type="ECO:0000256" key="2">
    <source>
        <dbReference type="SAM" id="Phobius"/>
    </source>
</evidence>
<evidence type="ECO:0000256" key="1">
    <source>
        <dbReference type="SAM" id="MobiDB-lite"/>
    </source>
</evidence>
<name>A0A2P4PC81_RHIID</name>
<reference evidence="3 4" key="2">
    <citation type="journal article" date="2018" name="New Phytol.">
        <title>High intraspecific genome diversity in the model arbuscular mycorrhizal symbiont Rhizophagus irregularis.</title>
        <authorList>
            <person name="Chen E.C.H."/>
            <person name="Morin E."/>
            <person name="Beaudet D."/>
            <person name="Noel J."/>
            <person name="Yildirir G."/>
            <person name="Ndikumana S."/>
            <person name="Charron P."/>
            <person name="St-Onge C."/>
            <person name="Giorgi J."/>
            <person name="Kruger M."/>
            <person name="Marton T."/>
            <person name="Ropars J."/>
            <person name="Grigoriev I.V."/>
            <person name="Hainaut M."/>
            <person name="Henrissat B."/>
            <person name="Roux C."/>
            <person name="Martin F."/>
            <person name="Corradi N."/>
        </authorList>
    </citation>
    <scope>NUCLEOTIDE SEQUENCE [LARGE SCALE GENOMIC DNA]</scope>
    <source>
        <strain evidence="3 4">DAOM 197198</strain>
    </source>
</reference>
<reference evidence="3 4" key="1">
    <citation type="journal article" date="2013" name="Proc. Natl. Acad. Sci. U.S.A.">
        <title>Genome of an arbuscular mycorrhizal fungus provides insight into the oldest plant symbiosis.</title>
        <authorList>
            <person name="Tisserant E."/>
            <person name="Malbreil M."/>
            <person name="Kuo A."/>
            <person name="Kohler A."/>
            <person name="Symeonidi A."/>
            <person name="Balestrini R."/>
            <person name="Charron P."/>
            <person name="Duensing N."/>
            <person name="Frei Dit Frey N."/>
            <person name="Gianinazzi-Pearson V."/>
            <person name="Gilbert L.B."/>
            <person name="Handa Y."/>
            <person name="Herr J.R."/>
            <person name="Hijri M."/>
            <person name="Koul R."/>
            <person name="Kawaguchi M."/>
            <person name="Krajinski F."/>
            <person name="Lammers P.J."/>
            <person name="Masclaux F.G."/>
            <person name="Murat C."/>
            <person name="Morin E."/>
            <person name="Ndikumana S."/>
            <person name="Pagni M."/>
            <person name="Petitpierre D."/>
            <person name="Requena N."/>
            <person name="Rosikiewicz P."/>
            <person name="Riley R."/>
            <person name="Saito K."/>
            <person name="San Clemente H."/>
            <person name="Shapiro H."/>
            <person name="van Tuinen D."/>
            <person name="Becard G."/>
            <person name="Bonfante P."/>
            <person name="Paszkowski U."/>
            <person name="Shachar-Hill Y.Y."/>
            <person name="Tuskan G.A."/>
            <person name="Young P.W."/>
            <person name="Sanders I.R."/>
            <person name="Henrissat B."/>
            <person name="Rensing S.A."/>
            <person name="Grigoriev I.V."/>
            <person name="Corradi N."/>
            <person name="Roux C."/>
            <person name="Martin F."/>
        </authorList>
    </citation>
    <scope>NUCLEOTIDE SEQUENCE [LARGE SCALE GENOMIC DNA]</scope>
    <source>
        <strain evidence="3 4">DAOM 197198</strain>
    </source>
</reference>
<gene>
    <name evidence="3" type="ORF">GLOIN_2v1846160</name>
</gene>
<evidence type="ECO:0000313" key="3">
    <source>
        <dbReference type="EMBL" id="POG62999.1"/>
    </source>
</evidence>
<keyword evidence="4" id="KW-1185">Reference proteome</keyword>
<dbReference type="VEuPathDB" id="FungiDB:RhiirFUN_022428"/>
<feature type="compositionally biased region" description="Basic and acidic residues" evidence="1">
    <location>
        <begin position="127"/>
        <end position="140"/>
    </location>
</feature>
<feature type="transmembrane region" description="Helical" evidence="2">
    <location>
        <begin position="16"/>
        <end position="38"/>
    </location>
</feature>
<dbReference type="AlphaFoldDB" id="A0A2P4PC81"/>
<dbReference type="Proteomes" id="UP000018888">
    <property type="component" value="Unassembled WGS sequence"/>
</dbReference>
<organism evidence="3 4">
    <name type="scientific">Rhizophagus irregularis (strain DAOM 181602 / DAOM 197198 / MUCL 43194)</name>
    <name type="common">Arbuscular mycorrhizal fungus</name>
    <name type="synonym">Glomus intraradices</name>
    <dbReference type="NCBI Taxonomy" id="747089"/>
    <lineage>
        <taxon>Eukaryota</taxon>
        <taxon>Fungi</taxon>
        <taxon>Fungi incertae sedis</taxon>
        <taxon>Mucoromycota</taxon>
        <taxon>Glomeromycotina</taxon>
        <taxon>Glomeromycetes</taxon>
        <taxon>Glomerales</taxon>
        <taxon>Glomeraceae</taxon>
        <taxon>Rhizophagus</taxon>
    </lineage>
</organism>
<accession>A0A2P4PC81</accession>
<feature type="compositionally biased region" description="Basic and acidic residues" evidence="1">
    <location>
        <begin position="78"/>
        <end position="89"/>
    </location>
</feature>
<comment type="caution">
    <text evidence="3">The sequence shown here is derived from an EMBL/GenBank/DDBJ whole genome shotgun (WGS) entry which is preliminary data.</text>
</comment>
<evidence type="ECO:0000313" key="4">
    <source>
        <dbReference type="Proteomes" id="UP000018888"/>
    </source>
</evidence>
<keyword evidence="2" id="KW-0812">Transmembrane</keyword>
<feature type="region of interest" description="Disordered" evidence="1">
    <location>
        <begin position="65"/>
        <end position="140"/>
    </location>
</feature>
<sequence>MTSSLPEFLTNLKHSTIFHVFFTSAVAFIVAFTLDLFFSNLSFYVSYLENLYYLHYWVLPNKEARDRGRGRGRRGRGRGRDYFPEEDTKLGLCLQENAEDDTSDSSSVSSDDDISTAGNQHWQHMGRGRDRDRDRGRSHS</sequence>
<keyword evidence="2" id="KW-1133">Transmembrane helix</keyword>
<dbReference type="EMBL" id="AUPC02000281">
    <property type="protein sequence ID" value="POG62999.1"/>
    <property type="molecule type" value="Genomic_DNA"/>
</dbReference>
<protein>
    <submittedName>
        <fullName evidence="3">Uncharacterized protein</fullName>
    </submittedName>
</protein>